<organism evidence="1 2">
    <name type="scientific">Eumeta variegata</name>
    <name type="common">Bagworm moth</name>
    <name type="synonym">Eumeta japonica</name>
    <dbReference type="NCBI Taxonomy" id="151549"/>
    <lineage>
        <taxon>Eukaryota</taxon>
        <taxon>Metazoa</taxon>
        <taxon>Ecdysozoa</taxon>
        <taxon>Arthropoda</taxon>
        <taxon>Hexapoda</taxon>
        <taxon>Insecta</taxon>
        <taxon>Pterygota</taxon>
        <taxon>Neoptera</taxon>
        <taxon>Endopterygota</taxon>
        <taxon>Lepidoptera</taxon>
        <taxon>Glossata</taxon>
        <taxon>Ditrysia</taxon>
        <taxon>Tineoidea</taxon>
        <taxon>Psychidae</taxon>
        <taxon>Oiketicinae</taxon>
        <taxon>Eumeta</taxon>
    </lineage>
</organism>
<keyword evidence="2" id="KW-1185">Reference proteome</keyword>
<dbReference type="Proteomes" id="UP000299102">
    <property type="component" value="Unassembled WGS sequence"/>
</dbReference>
<evidence type="ECO:0000313" key="1">
    <source>
        <dbReference type="EMBL" id="GBP88905.1"/>
    </source>
</evidence>
<name>A0A4C1ZQR0_EUMVA</name>
<protein>
    <submittedName>
        <fullName evidence="1">Uncharacterized protein</fullName>
    </submittedName>
</protein>
<dbReference type="Gene3D" id="3.60.10.10">
    <property type="entry name" value="Endonuclease/exonuclease/phosphatase"/>
    <property type="match status" value="1"/>
</dbReference>
<dbReference type="SUPFAM" id="SSF56219">
    <property type="entry name" value="DNase I-like"/>
    <property type="match status" value="1"/>
</dbReference>
<comment type="caution">
    <text evidence="1">The sequence shown here is derived from an EMBL/GenBank/DDBJ whole genome shotgun (WGS) entry which is preliminary data.</text>
</comment>
<dbReference type="OrthoDB" id="412981at2759"/>
<sequence length="201" mass="22838">MSDSVSEFSASAKEMARFRPASSLAHTRRALAFSKLGSKPWEETVFPGRQHNCFRETAENYEGLRRGLRRRKSVFRTVKFNAADRTAPPCRSQSAETARSVPSATRRAVAAYYFSTPPRTGRPPNYWNAVDISGKMQDLRTLVQSQDIHIVLLGETKLRPRQQLRLPNFFVYRRDEVSPRGIAFRGTAVLVRRDIVHGGLE</sequence>
<gene>
    <name evidence="1" type="ORF">EVAR_102918_1</name>
</gene>
<evidence type="ECO:0000313" key="2">
    <source>
        <dbReference type="Proteomes" id="UP000299102"/>
    </source>
</evidence>
<accession>A0A4C1ZQR0</accession>
<reference evidence="1 2" key="1">
    <citation type="journal article" date="2019" name="Commun. Biol.">
        <title>The bagworm genome reveals a unique fibroin gene that provides high tensile strength.</title>
        <authorList>
            <person name="Kono N."/>
            <person name="Nakamura H."/>
            <person name="Ohtoshi R."/>
            <person name="Tomita M."/>
            <person name="Numata K."/>
            <person name="Arakawa K."/>
        </authorList>
    </citation>
    <scope>NUCLEOTIDE SEQUENCE [LARGE SCALE GENOMIC DNA]</scope>
</reference>
<dbReference type="InterPro" id="IPR036691">
    <property type="entry name" value="Endo/exonu/phosph_ase_sf"/>
</dbReference>
<proteinExistence type="predicted"/>
<dbReference type="EMBL" id="BGZK01001964">
    <property type="protein sequence ID" value="GBP88905.1"/>
    <property type="molecule type" value="Genomic_DNA"/>
</dbReference>
<dbReference type="AlphaFoldDB" id="A0A4C1ZQR0"/>